<name>A0ABT4QKM9_9BACL</name>
<dbReference type="SUPFAM" id="SSF46894">
    <property type="entry name" value="C-terminal effector domain of the bipartite response regulators"/>
    <property type="match status" value="1"/>
</dbReference>
<evidence type="ECO:0000256" key="5">
    <source>
        <dbReference type="ARBA" id="ARBA00023163"/>
    </source>
</evidence>
<evidence type="ECO:0000256" key="3">
    <source>
        <dbReference type="ARBA" id="ARBA00023015"/>
    </source>
</evidence>
<dbReference type="CDD" id="cd00383">
    <property type="entry name" value="trans_reg_C"/>
    <property type="match status" value="1"/>
</dbReference>
<keyword evidence="10" id="KW-1185">Reference proteome</keyword>
<keyword evidence="5" id="KW-0804">Transcription</keyword>
<proteinExistence type="predicted"/>
<dbReference type="InterPro" id="IPR001867">
    <property type="entry name" value="OmpR/PhoB-type_DNA-bd"/>
</dbReference>
<dbReference type="InterPro" id="IPR016032">
    <property type="entry name" value="Sig_transdc_resp-reg_C-effctor"/>
</dbReference>
<evidence type="ECO:0000256" key="2">
    <source>
        <dbReference type="ARBA" id="ARBA00023012"/>
    </source>
</evidence>
<dbReference type="Proteomes" id="UP001527882">
    <property type="component" value="Unassembled WGS sequence"/>
</dbReference>
<evidence type="ECO:0000313" key="10">
    <source>
        <dbReference type="Proteomes" id="UP001527882"/>
    </source>
</evidence>
<evidence type="ECO:0000259" key="8">
    <source>
        <dbReference type="PROSITE" id="PS51755"/>
    </source>
</evidence>
<sequence length="253" mass="28217">MQSYGSAGELSSGPALNGMLHEEQEGPSCCRLTQRVVIISPTPAALHELIRELTARCYDVLVLHRPDPETIRSLRTELVIVDRTHDGEAPEDPAGASSFLPTLHLLAENAGRRPDAYNDFYLNWPVPVAEMVGHIRRLTQLNPGSASRVDGQKRLKDLTVDVKRMAVYRGGSRIELTKTEFELLRHLLDASGTVLTRQELMDHVWGEHYFGGSNTVDVHLKSLRQKLGDNPKVPRYIATVRGVGYRIFDEATS</sequence>
<evidence type="ECO:0000313" key="9">
    <source>
        <dbReference type="EMBL" id="MCZ8517400.1"/>
    </source>
</evidence>
<organism evidence="9 10">
    <name type="scientific">Paenibacillus gyeongsangnamensis</name>
    <dbReference type="NCBI Taxonomy" id="3388067"/>
    <lineage>
        <taxon>Bacteria</taxon>
        <taxon>Bacillati</taxon>
        <taxon>Bacillota</taxon>
        <taxon>Bacilli</taxon>
        <taxon>Bacillales</taxon>
        <taxon>Paenibacillaceae</taxon>
        <taxon>Paenibacillus</taxon>
    </lineage>
</organism>
<feature type="region of interest" description="Disordered" evidence="7">
    <location>
        <begin position="1"/>
        <end position="22"/>
    </location>
</feature>
<feature type="DNA-binding region" description="OmpR/PhoB-type" evidence="6">
    <location>
        <begin position="150"/>
        <end position="249"/>
    </location>
</feature>
<dbReference type="SMART" id="SM00862">
    <property type="entry name" value="Trans_reg_C"/>
    <property type="match status" value="1"/>
</dbReference>
<dbReference type="PANTHER" id="PTHR48111">
    <property type="entry name" value="REGULATOR OF RPOS"/>
    <property type="match status" value="1"/>
</dbReference>
<dbReference type="EMBL" id="JAQAGZ010000037">
    <property type="protein sequence ID" value="MCZ8517400.1"/>
    <property type="molecule type" value="Genomic_DNA"/>
</dbReference>
<feature type="domain" description="OmpR/PhoB-type" evidence="8">
    <location>
        <begin position="150"/>
        <end position="249"/>
    </location>
</feature>
<evidence type="ECO:0000256" key="6">
    <source>
        <dbReference type="PROSITE-ProRule" id="PRU01091"/>
    </source>
</evidence>
<dbReference type="Gene3D" id="1.10.10.10">
    <property type="entry name" value="Winged helix-like DNA-binding domain superfamily/Winged helix DNA-binding domain"/>
    <property type="match status" value="1"/>
</dbReference>
<keyword evidence="2" id="KW-0902">Two-component regulatory system</keyword>
<evidence type="ECO:0000256" key="1">
    <source>
        <dbReference type="ARBA" id="ARBA00022553"/>
    </source>
</evidence>
<protein>
    <submittedName>
        <fullName evidence="9">Winged helix-turn-helix domain-containing protein</fullName>
    </submittedName>
</protein>
<comment type="caution">
    <text evidence="9">The sequence shown here is derived from an EMBL/GenBank/DDBJ whole genome shotgun (WGS) entry which is preliminary data.</text>
</comment>
<keyword evidence="3" id="KW-0805">Transcription regulation</keyword>
<keyword evidence="4 6" id="KW-0238">DNA-binding</keyword>
<evidence type="ECO:0000256" key="4">
    <source>
        <dbReference type="ARBA" id="ARBA00023125"/>
    </source>
</evidence>
<accession>A0ABT4QKM9</accession>
<dbReference type="Pfam" id="PF00486">
    <property type="entry name" value="Trans_reg_C"/>
    <property type="match status" value="1"/>
</dbReference>
<gene>
    <name evidence="9" type="ORF">O9H85_34650</name>
</gene>
<dbReference type="PROSITE" id="PS51755">
    <property type="entry name" value="OMPR_PHOB"/>
    <property type="match status" value="1"/>
</dbReference>
<evidence type="ECO:0000256" key="7">
    <source>
        <dbReference type="SAM" id="MobiDB-lite"/>
    </source>
</evidence>
<dbReference type="InterPro" id="IPR039420">
    <property type="entry name" value="WalR-like"/>
</dbReference>
<keyword evidence="1" id="KW-0597">Phosphoprotein</keyword>
<reference evidence="9 10" key="1">
    <citation type="submission" date="2022-12" db="EMBL/GenBank/DDBJ databases">
        <title>Draft genome sequence of Paenibacillus sp. dW9.</title>
        <authorList>
            <person name="Choi E.-W."/>
            <person name="Kim D.-U."/>
        </authorList>
    </citation>
    <scope>NUCLEOTIDE SEQUENCE [LARGE SCALE GENOMIC DNA]</scope>
    <source>
        <strain evidence="10">dW9</strain>
    </source>
</reference>
<dbReference type="PANTHER" id="PTHR48111:SF40">
    <property type="entry name" value="PHOSPHATE REGULON TRANSCRIPTIONAL REGULATORY PROTEIN PHOB"/>
    <property type="match status" value="1"/>
</dbReference>
<dbReference type="InterPro" id="IPR036388">
    <property type="entry name" value="WH-like_DNA-bd_sf"/>
</dbReference>
<dbReference type="RefSeq" id="WP_269885928.1">
    <property type="nucleotide sequence ID" value="NZ_JAQAGZ010000037.1"/>
</dbReference>